<dbReference type="RefSeq" id="XP_006812035.1">
    <property type="nucleotide sequence ID" value="XM_006811972.1"/>
</dbReference>
<evidence type="ECO:0000256" key="2">
    <source>
        <dbReference type="SAM" id="Phobius"/>
    </source>
</evidence>
<sequence>MDIQSNLGFNLDMGSGYSVDVKYALEKEVGKLKWREHMLVDFKGMMYAHFLAALLSFLTVYWYAGIWLLVFFIYSSTQCPSYSHIIGFVGASGFWHKRYMIIYGIFSLVIFGVSLGLAINILFQILTHGCADWEFTGGCSHQVVYSFVFFAMHFIFVFISNILSWMLLHNFRFNTGDILEKYLVLTRDIEKVIASAKSGKIKEQRNAAFELASLATTGDDSKFRIVTEGGLEVLISLGLSPDEATQEYAAEAIAELLTVPAIQDQFVEMGGVSTLTTLLHSNDQRIVQEAATALSYIVSDSEDNKPHIVSDRGMDDIAHAAKNGSVATQRIIAGVFLELAFNADIRAQMSHMNTPAIALIELCKSKDNETQRLALQTLELIAIECADVIFFQDNMLDILLGLATSTLDEGIYLLAGKILLYYAENTDTCSQLLAKENLKDSLSQFAKTSDPILQKVVAKIVLSTVEEPSLAIRAKEMSLQDILVYIRDNAADRDAWNMADEGIQIFATDDFFRLQPHPGSSSDSMGSLSSITKRPIMASSSSLTA</sequence>
<evidence type="ECO:0000313" key="4">
    <source>
        <dbReference type="RefSeq" id="XP_006812035.1"/>
    </source>
</evidence>
<keyword evidence="2" id="KW-0472">Membrane</keyword>
<evidence type="ECO:0000313" key="3">
    <source>
        <dbReference type="Proteomes" id="UP000694865"/>
    </source>
</evidence>
<keyword evidence="2" id="KW-0812">Transmembrane</keyword>
<dbReference type="Pfam" id="PF00514">
    <property type="entry name" value="Arm"/>
    <property type="match status" value="1"/>
</dbReference>
<reference evidence="4" key="1">
    <citation type="submission" date="2025-08" db="UniProtKB">
        <authorList>
            <consortium name="RefSeq"/>
        </authorList>
    </citation>
    <scope>IDENTIFICATION</scope>
    <source>
        <tissue evidence="4">Testes</tissue>
    </source>
</reference>
<feature type="transmembrane region" description="Helical" evidence="2">
    <location>
        <begin position="47"/>
        <end position="74"/>
    </location>
</feature>
<protein>
    <submittedName>
        <fullName evidence="4">Protein ARABIDILLO 2-like</fullName>
    </submittedName>
</protein>
<dbReference type="Proteomes" id="UP000694865">
    <property type="component" value="Unplaced"/>
</dbReference>
<organism evidence="3 4">
    <name type="scientific">Saccoglossus kowalevskii</name>
    <name type="common">Acorn worm</name>
    <dbReference type="NCBI Taxonomy" id="10224"/>
    <lineage>
        <taxon>Eukaryota</taxon>
        <taxon>Metazoa</taxon>
        <taxon>Hemichordata</taxon>
        <taxon>Enteropneusta</taxon>
        <taxon>Harrimaniidae</taxon>
        <taxon>Saccoglossus</taxon>
    </lineage>
</organism>
<dbReference type="SMART" id="SM00185">
    <property type="entry name" value="ARM"/>
    <property type="match status" value="3"/>
</dbReference>
<accession>A0ABM0LW94</accession>
<feature type="transmembrane region" description="Helical" evidence="2">
    <location>
        <begin position="143"/>
        <end position="168"/>
    </location>
</feature>
<feature type="repeat" description="ARM" evidence="1">
    <location>
        <begin position="270"/>
        <end position="305"/>
    </location>
</feature>
<feature type="transmembrane region" description="Helical" evidence="2">
    <location>
        <begin position="101"/>
        <end position="123"/>
    </location>
</feature>
<gene>
    <name evidence="4" type="primary">LOC100371810</name>
</gene>
<dbReference type="Gene3D" id="1.25.10.10">
    <property type="entry name" value="Leucine-rich Repeat Variant"/>
    <property type="match status" value="1"/>
</dbReference>
<dbReference type="InterPro" id="IPR016024">
    <property type="entry name" value="ARM-type_fold"/>
</dbReference>
<dbReference type="PROSITE" id="PS50176">
    <property type="entry name" value="ARM_REPEAT"/>
    <property type="match status" value="1"/>
</dbReference>
<dbReference type="GeneID" id="100371810"/>
<keyword evidence="2" id="KW-1133">Transmembrane helix</keyword>
<keyword evidence="3" id="KW-1185">Reference proteome</keyword>
<dbReference type="InterPro" id="IPR000225">
    <property type="entry name" value="Armadillo"/>
</dbReference>
<name>A0ABM0LW94_SACKO</name>
<dbReference type="PANTHER" id="PTHR46043">
    <property type="entry name" value="ARM REPEAT SUPERFAMILY PROTEIN"/>
    <property type="match status" value="1"/>
</dbReference>
<evidence type="ECO:0000256" key="1">
    <source>
        <dbReference type="PROSITE-ProRule" id="PRU00259"/>
    </source>
</evidence>
<proteinExistence type="predicted"/>
<dbReference type="PANTHER" id="PTHR46043:SF13">
    <property type="entry name" value="ARM REPEAT SUPERFAMILY PROTEIN"/>
    <property type="match status" value="1"/>
</dbReference>
<dbReference type="InterPro" id="IPR011989">
    <property type="entry name" value="ARM-like"/>
</dbReference>
<dbReference type="SUPFAM" id="SSF48371">
    <property type="entry name" value="ARM repeat"/>
    <property type="match status" value="1"/>
</dbReference>